<evidence type="ECO:0000313" key="1">
    <source>
        <dbReference type="EMBL" id="MCG2419758.1"/>
    </source>
</evidence>
<sequence>MHLPIPKEIAYDEILVHFIFDRNFKNKIITEEKLVSKDIFLPNKGGVSFQRNFYCEESKCKDFAKGFAIGKVYIGFIVFRKSHFEKVKQDYILNERNEFEADIFSTPLDENFEYLPKEAEVFTDSPGNPAHADLVYENPALKDNETPNTAIRSFSRKLSKDCKLIIDSNPISDSYDDVEFKKVV</sequence>
<protein>
    <submittedName>
        <fullName evidence="1">Uncharacterized protein</fullName>
    </submittedName>
</protein>
<gene>
    <name evidence="1" type="ORF">K8089_12055</name>
</gene>
<keyword evidence="2" id="KW-1185">Reference proteome</keyword>
<evidence type="ECO:0000313" key="2">
    <source>
        <dbReference type="Proteomes" id="UP001139461"/>
    </source>
</evidence>
<dbReference type="Proteomes" id="UP001139461">
    <property type="component" value="Unassembled WGS sequence"/>
</dbReference>
<organism evidence="1 2">
    <name type="scientific">Aequorivita vitellina</name>
    <dbReference type="NCBI Taxonomy" id="2874475"/>
    <lineage>
        <taxon>Bacteria</taxon>
        <taxon>Pseudomonadati</taxon>
        <taxon>Bacteroidota</taxon>
        <taxon>Flavobacteriia</taxon>
        <taxon>Flavobacteriales</taxon>
        <taxon>Flavobacteriaceae</taxon>
        <taxon>Aequorivita</taxon>
    </lineage>
</organism>
<proteinExistence type="predicted"/>
<dbReference type="EMBL" id="JAIRBA010000025">
    <property type="protein sequence ID" value="MCG2419758.1"/>
    <property type="molecule type" value="Genomic_DNA"/>
</dbReference>
<comment type="caution">
    <text evidence="1">The sequence shown here is derived from an EMBL/GenBank/DDBJ whole genome shotgun (WGS) entry which is preliminary data.</text>
</comment>
<dbReference type="AlphaFoldDB" id="A0A9X1QZ67"/>
<name>A0A9X1QZ67_9FLAO</name>
<accession>A0A9X1QZ67</accession>
<reference evidence="1" key="1">
    <citation type="submission" date="2021-09" db="EMBL/GenBank/DDBJ databases">
        <title>Genome of Aequorivita sp. strain F47161.</title>
        <authorList>
            <person name="Wang Y."/>
        </authorList>
    </citation>
    <scope>NUCLEOTIDE SEQUENCE</scope>
    <source>
        <strain evidence="1">F47161</strain>
    </source>
</reference>
<dbReference type="RefSeq" id="WP_237603543.1">
    <property type="nucleotide sequence ID" value="NZ_JAIRBA010000025.1"/>
</dbReference>